<dbReference type="AlphaFoldDB" id="A0A8H4RIL9"/>
<dbReference type="Pfam" id="PF22942">
    <property type="entry name" value="DUF7025"/>
    <property type="match status" value="1"/>
</dbReference>
<name>A0A8H4RIL9_9HELO</name>
<feature type="domain" description="DUF7025" evidence="1">
    <location>
        <begin position="59"/>
        <end position="157"/>
    </location>
</feature>
<proteinExistence type="predicted"/>
<dbReference type="PANTHER" id="PTHR46411:SF1">
    <property type="entry name" value="FAMILY ATPASE, PUTATIVE (AFU_ORTHOLOGUE AFUA_7G05752)-RELATED"/>
    <property type="match status" value="1"/>
</dbReference>
<evidence type="ECO:0000259" key="1">
    <source>
        <dbReference type="Pfam" id="PF22942"/>
    </source>
</evidence>
<dbReference type="PANTHER" id="PTHR46411">
    <property type="entry name" value="FAMILY ATPASE, PUTATIVE-RELATED"/>
    <property type="match status" value="1"/>
</dbReference>
<dbReference type="EMBL" id="JAAMPI010000681">
    <property type="protein sequence ID" value="KAF4629406.1"/>
    <property type="molecule type" value="Genomic_DNA"/>
</dbReference>
<protein>
    <recommendedName>
        <fullName evidence="1">DUF7025 domain-containing protein</fullName>
    </recommendedName>
</protein>
<accession>A0A8H4RIL9</accession>
<evidence type="ECO:0000313" key="2">
    <source>
        <dbReference type="EMBL" id="KAF4629406.1"/>
    </source>
</evidence>
<keyword evidence="3" id="KW-1185">Reference proteome</keyword>
<reference evidence="2 3" key="1">
    <citation type="submission" date="2020-03" db="EMBL/GenBank/DDBJ databases">
        <title>Draft Genome Sequence of Cudoniella acicularis.</title>
        <authorList>
            <person name="Buettner E."/>
            <person name="Kellner H."/>
        </authorList>
    </citation>
    <scope>NUCLEOTIDE SEQUENCE [LARGE SCALE GENOMIC DNA]</scope>
    <source>
        <strain evidence="2 3">DSM 108380</strain>
    </source>
</reference>
<dbReference type="Proteomes" id="UP000566819">
    <property type="component" value="Unassembled WGS sequence"/>
</dbReference>
<comment type="caution">
    <text evidence="2">The sequence shown here is derived from an EMBL/GenBank/DDBJ whole genome shotgun (WGS) entry which is preliminary data.</text>
</comment>
<sequence length="256" mass="29384">MRTVIKDVRTVEQSLLYNCLSELKSHRSSTVPLDPTCTAHLNLLIKYIETTYADTATRLLSLLTSGEITYDLLWPLFKLNATIFTTCHGTHKPRCVRYDFGEEKSSNSGSRYWNMEYRYKYFDGKEFGDVSIELQIPKFRGVKRINLLEVFPLKYHSDAAKVEAELTQNGRKFVKLIGSSYRQYQGTAFFIHKGKPVEFTVNGRVMTDTIFFRKINPNYSRLKITEPTESISVLDPWEYLEPASDNDQGGSEASLG</sequence>
<gene>
    <name evidence="2" type="ORF">G7Y89_g8744</name>
</gene>
<dbReference type="InterPro" id="IPR054289">
    <property type="entry name" value="DUF7025"/>
</dbReference>
<organism evidence="2 3">
    <name type="scientific">Cudoniella acicularis</name>
    <dbReference type="NCBI Taxonomy" id="354080"/>
    <lineage>
        <taxon>Eukaryota</taxon>
        <taxon>Fungi</taxon>
        <taxon>Dikarya</taxon>
        <taxon>Ascomycota</taxon>
        <taxon>Pezizomycotina</taxon>
        <taxon>Leotiomycetes</taxon>
        <taxon>Helotiales</taxon>
        <taxon>Tricladiaceae</taxon>
        <taxon>Cudoniella</taxon>
    </lineage>
</organism>
<dbReference type="OrthoDB" id="3558992at2759"/>
<evidence type="ECO:0000313" key="3">
    <source>
        <dbReference type="Proteomes" id="UP000566819"/>
    </source>
</evidence>